<dbReference type="PROSITE" id="PS50102">
    <property type="entry name" value="RRM"/>
    <property type="match status" value="1"/>
</dbReference>
<reference evidence="6 7" key="1">
    <citation type="submission" date="2017-07" db="EMBL/GenBank/DDBJ databases">
        <title>Leptospira spp. isolated from tropical soils.</title>
        <authorList>
            <person name="Thibeaux R."/>
            <person name="Iraola G."/>
            <person name="Ferres I."/>
            <person name="Bierque E."/>
            <person name="Girault D."/>
            <person name="Soupe-Gilbert M.-E."/>
            <person name="Picardeau M."/>
            <person name="Goarant C."/>
        </authorList>
    </citation>
    <scope>NUCLEOTIDE SEQUENCE [LARGE SCALE GENOMIC DNA]</scope>
    <source>
        <strain evidence="5 7">FH1-B-B1</strain>
        <strain evidence="4 6">FH1-B-C1</strain>
    </source>
</reference>
<accession>A0A2M9ZQJ9</accession>
<dbReference type="Proteomes" id="UP000231990">
    <property type="component" value="Unassembled WGS sequence"/>
</dbReference>
<dbReference type="AlphaFoldDB" id="A0A2M9ZQJ9"/>
<comment type="caution">
    <text evidence="5">The sequence shown here is derived from an EMBL/GenBank/DDBJ whole genome shotgun (WGS) entry which is preliminary data.</text>
</comment>
<feature type="compositionally biased region" description="Low complexity" evidence="2">
    <location>
        <begin position="100"/>
        <end position="113"/>
    </location>
</feature>
<dbReference type="GO" id="GO:0003723">
    <property type="term" value="F:RNA binding"/>
    <property type="evidence" value="ECO:0007669"/>
    <property type="project" value="UniProtKB-KW"/>
</dbReference>
<evidence type="ECO:0000313" key="6">
    <source>
        <dbReference type="Proteomes" id="UP000231962"/>
    </source>
</evidence>
<evidence type="ECO:0000313" key="7">
    <source>
        <dbReference type="Proteomes" id="UP000231990"/>
    </source>
</evidence>
<sequence length="120" mass="13017">MKISLGNLPPEMTEEDLTKLFAGYGETRHVQIKKDKLTGRSLCYGSLEMDEEPGKKAISALNKKEISGKSIAVVDSEEWKKEFEKKQSVKGASSGNKLHGSQTQGGFSGSGIRRTGGRGK</sequence>
<feature type="domain" description="RRM" evidence="3">
    <location>
        <begin position="1"/>
        <end position="78"/>
    </location>
</feature>
<dbReference type="EMBL" id="NPDZ01000002">
    <property type="protein sequence ID" value="PJZ74367.1"/>
    <property type="molecule type" value="Genomic_DNA"/>
</dbReference>
<protein>
    <submittedName>
        <fullName evidence="5">RNA-binding protein</fullName>
    </submittedName>
</protein>
<evidence type="ECO:0000313" key="4">
    <source>
        <dbReference type="EMBL" id="PJZ70531.1"/>
    </source>
</evidence>
<dbReference type="SUPFAM" id="SSF54928">
    <property type="entry name" value="RNA-binding domain, RBD"/>
    <property type="match status" value="1"/>
</dbReference>
<dbReference type="SMART" id="SM00360">
    <property type="entry name" value="RRM"/>
    <property type="match status" value="1"/>
</dbReference>
<dbReference type="OrthoDB" id="345577at2"/>
<evidence type="ECO:0000313" key="5">
    <source>
        <dbReference type="EMBL" id="PJZ74367.1"/>
    </source>
</evidence>
<dbReference type="InterPro" id="IPR000504">
    <property type="entry name" value="RRM_dom"/>
</dbReference>
<dbReference type="EMBL" id="NPDY01000003">
    <property type="protein sequence ID" value="PJZ70531.1"/>
    <property type="molecule type" value="Genomic_DNA"/>
</dbReference>
<evidence type="ECO:0000256" key="1">
    <source>
        <dbReference type="ARBA" id="ARBA00022884"/>
    </source>
</evidence>
<evidence type="ECO:0000259" key="3">
    <source>
        <dbReference type="PROSITE" id="PS50102"/>
    </source>
</evidence>
<feature type="region of interest" description="Disordered" evidence="2">
    <location>
        <begin position="84"/>
        <end position="120"/>
    </location>
</feature>
<dbReference type="PANTHER" id="PTHR48027">
    <property type="entry name" value="HETEROGENEOUS NUCLEAR RIBONUCLEOPROTEIN 87F-RELATED"/>
    <property type="match status" value="1"/>
</dbReference>
<keyword evidence="6" id="KW-1185">Reference proteome</keyword>
<dbReference type="InterPro" id="IPR035979">
    <property type="entry name" value="RBD_domain_sf"/>
</dbReference>
<proteinExistence type="predicted"/>
<keyword evidence="1" id="KW-0694">RNA-binding</keyword>
<dbReference type="InterPro" id="IPR052462">
    <property type="entry name" value="SLIRP/GR-RBP-like"/>
</dbReference>
<name>A0A2M9ZQJ9_9LEPT</name>
<dbReference type="Pfam" id="PF00076">
    <property type="entry name" value="RRM_1"/>
    <property type="match status" value="1"/>
</dbReference>
<dbReference type="InterPro" id="IPR012677">
    <property type="entry name" value="Nucleotide-bd_a/b_plait_sf"/>
</dbReference>
<dbReference type="Gene3D" id="3.30.70.330">
    <property type="match status" value="1"/>
</dbReference>
<organism evidence="5 7">
    <name type="scientific">Leptospira perolatii</name>
    <dbReference type="NCBI Taxonomy" id="2023191"/>
    <lineage>
        <taxon>Bacteria</taxon>
        <taxon>Pseudomonadati</taxon>
        <taxon>Spirochaetota</taxon>
        <taxon>Spirochaetia</taxon>
        <taxon>Leptospirales</taxon>
        <taxon>Leptospiraceae</taxon>
        <taxon>Leptospira</taxon>
    </lineage>
</organism>
<evidence type="ECO:0000256" key="2">
    <source>
        <dbReference type="SAM" id="MobiDB-lite"/>
    </source>
</evidence>
<gene>
    <name evidence="4" type="ORF">CH360_05965</name>
    <name evidence="5" type="ORF">CH373_05545</name>
</gene>
<dbReference type="Proteomes" id="UP000231962">
    <property type="component" value="Unassembled WGS sequence"/>
</dbReference>